<dbReference type="Proteomes" id="UP000238634">
    <property type="component" value="Unassembled WGS sequence"/>
</dbReference>
<dbReference type="STRING" id="1920490.GCA_001895925_03844"/>
<gene>
    <name evidence="1" type="ORF">C7B65_08325</name>
</gene>
<organism evidence="1 2">
    <name type="scientific">Phormidesmis priestleyi ULC007</name>
    <dbReference type="NCBI Taxonomy" id="1920490"/>
    <lineage>
        <taxon>Bacteria</taxon>
        <taxon>Bacillati</taxon>
        <taxon>Cyanobacteriota</taxon>
        <taxon>Cyanophyceae</taxon>
        <taxon>Leptolyngbyales</taxon>
        <taxon>Leptolyngbyaceae</taxon>
        <taxon>Phormidesmis</taxon>
    </lineage>
</organism>
<dbReference type="AlphaFoldDB" id="A0A2T1DHW0"/>
<evidence type="ECO:0000313" key="1">
    <source>
        <dbReference type="EMBL" id="PSB20055.1"/>
    </source>
</evidence>
<name>A0A2T1DHW0_9CYAN</name>
<evidence type="ECO:0000313" key="2">
    <source>
        <dbReference type="Proteomes" id="UP000238634"/>
    </source>
</evidence>
<dbReference type="EMBL" id="PVWG01000007">
    <property type="protein sequence ID" value="PSB20055.1"/>
    <property type="molecule type" value="Genomic_DNA"/>
</dbReference>
<reference evidence="1 2" key="1">
    <citation type="submission" date="2018-02" db="EMBL/GenBank/DDBJ databases">
        <authorList>
            <person name="Cohen D.B."/>
            <person name="Kent A.D."/>
        </authorList>
    </citation>
    <scope>NUCLEOTIDE SEQUENCE [LARGE SCALE GENOMIC DNA]</scope>
    <source>
        <strain evidence="1 2">ULC007</strain>
    </source>
</reference>
<reference evidence="1 2" key="2">
    <citation type="submission" date="2018-03" db="EMBL/GenBank/DDBJ databases">
        <title>The ancient ancestry and fast evolution of plastids.</title>
        <authorList>
            <person name="Moore K.R."/>
            <person name="Magnabosco C."/>
            <person name="Momper L."/>
            <person name="Gold D.A."/>
            <person name="Bosak T."/>
            <person name="Fournier G.P."/>
        </authorList>
    </citation>
    <scope>NUCLEOTIDE SEQUENCE [LARGE SCALE GENOMIC DNA]</scope>
    <source>
        <strain evidence="1 2">ULC007</strain>
    </source>
</reference>
<comment type="caution">
    <text evidence="1">The sequence shown here is derived from an EMBL/GenBank/DDBJ whole genome shotgun (WGS) entry which is preliminary data.</text>
</comment>
<protein>
    <submittedName>
        <fullName evidence="1">Uncharacterized protein</fullName>
    </submittedName>
</protein>
<proteinExistence type="predicted"/>
<sequence length="71" mass="8240">MSQELKFWAVVDRGERSKFSYLEPVLQVLLLRLNVLRGSFGLAIAEALIDEPLKLEHLRKLARSSFVQEQR</sequence>
<accession>A0A2T1DHW0</accession>
<keyword evidence="2" id="KW-1185">Reference proteome</keyword>
<dbReference type="RefSeq" id="WP_073070938.1">
    <property type="nucleotide sequence ID" value="NZ_MPPI01000009.1"/>
</dbReference>